<dbReference type="AlphaFoldDB" id="A0A6J6FEZ1"/>
<accession>A0A6J6FEZ1</accession>
<organism evidence="2">
    <name type="scientific">freshwater metagenome</name>
    <dbReference type="NCBI Taxonomy" id="449393"/>
    <lineage>
        <taxon>unclassified sequences</taxon>
        <taxon>metagenomes</taxon>
        <taxon>ecological metagenomes</taxon>
    </lineage>
</organism>
<dbReference type="InterPro" id="IPR018713">
    <property type="entry name" value="MPAB/Lcp_cat_dom"/>
</dbReference>
<name>A0A6J6FEZ1_9ZZZZ</name>
<dbReference type="Pfam" id="PF09995">
    <property type="entry name" value="MPAB_Lcp_cat"/>
    <property type="match status" value="1"/>
</dbReference>
<dbReference type="PANTHER" id="PTHR36151">
    <property type="entry name" value="BLR2777 PROTEIN"/>
    <property type="match status" value="1"/>
</dbReference>
<dbReference type="PANTHER" id="PTHR36151:SF3">
    <property type="entry name" value="ER-BOUND OXYGENASE MPAB_MPAB'_RUBBER OXYGENASE CATALYTIC DOMAIN-CONTAINING PROTEIN"/>
    <property type="match status" value="1"/>
</dbReference>
<proteinExistence type="predicted"/>
<feature type="domain" description="ER-bound oxygenase mpaB/mpaB'/Rubber oxygenase catalytic" evidence="1">
    <location>
        <begin position="50"/>
        <end position="266"/>
    </location>
</feature>
<evidence type="ECO:0000313" key="2">
    <source>
        <dbReference type="EMBL" id="CAB4586897.1"/>
    </source>
</evidence>
<dbReference type="GO" id="GO:0016491">
    <property type="term" value="F:oxidoreductase activity"/>
    <property type="evidence" value="ECO:0007669"/>
    <property type="project" value="InterPro"/>
</dbReference>
<reference evidence="2" key="1">
    <citation type="submission" date="2020-05" db="EMBL/GenBank/DDBJ databases">
        <authorList>
            <person name="Chiriac C."/>
            <person name="Salcher M."/>
            <person name="Ghai R."/>
            <person name="Kavagutti S V."/>
        </authorList>
    </citation>
    <scope>NUCLEOTIDE SEQUENCE</scope>
</reference>
<sequence length="305" mass="33740">MNLSKFPLTKPLVDKFRESVSGDKDGRPDWVRSIAEGDDEGLFGPESAVWQVHGTIATLVGGIRALLLQACHPAPLSGVAEHSRYETDPLGRLAGTTRWLTLTTFASKEVLEREAARVNAMHSHVKGDYTSKSGEMKAYKASDPRYLLWVHCAFTDSFLTAHQSLGYPIDKGADAYVREWSKSAIALGLTSAPQSVAELNATMDNFRANELAASAKTPEVVRFILNPPFGPFGKRFYRILCNAAISTLHPNELRILGLKPRSVIWRKITKVFLDIFMVMLGGHSPSQMEAIIRCNRIRAAKQSDQ</sequence>
<protein>
    <submittedName>
        <fullName evidence="2">Unannotated protein</fullName>
    </submittedName>
</protein>
<evidence type="ECO:0000259" key="1">
    <source>
        <dbReference type="Pfam" id="PF09995"/>
    </source>
</evidence>
<gene>
    <name evidence="2" type="ORF">UFOPK1778_00415</name>
</gene>
<dbReference type="EMBL" id="CAEZUD010000014">
    <property type="protein sequence ID" value="CAB4586897.1"/>
    <property type="molecule type" value="Genomic_DNA"/>
</dbReference>